<dbReference type="SMART" id="SM00448">
    <property type="entry name" value="REC"/>
    <property type="match status" value="1"/>
</dbReference>
<gene>
    <name evidence="7" type="ORF">C1O66_07870</name>
</gene>
<dbReference type="Proteomes" id="UP000235916">
    <property type="component" value="Unassembled WGS sequence"/>
</dbReference>
<dbReference type="RefSeq" id="WP_102767368.1">
    <property type="nucleotide sequence ID" value="NZ_POSP01000003.1"/>
</dbReference>
<dbReference type="SMART" id="SM00052">
    <property type="entry name" value="EAL"/>
    <property type="match status" value="1"/>
</dbReference>
<feature type="modified residue" description="4-aspartylphosphate" evidence="1">
    <location>
        <position position="71"/>
    </location>
</feature>
<keyword evidence="8" id="KW-1185">Reference proteome</keyword>
<dbReference type="SUPFAM" id="SSF141868">
    <property type="entry name" value="EAL domain-like"/>
    <property type="match status" value="1"/>
</dbReference>
<dbReference type="InterPro" id="IPR035919">
    <property type="entry name" value="EAL_sf"/>
</dbReference>
<evidence type="ECO:0000313" key="7">
    <source>
        <dbReference type="EMBL" id="PND37449.1"/>
    </source>
</evidence>
<dbReference type="PANTHER" id="PTHR44757:SF2">
    <property type="entry name" value="BIOFILM ARCHITECTURE MAINTENANCE PROTEIN MBAA"/>
    <property type="match status" value="1"/>
</dbReference>
<dbReference type="CDD" id="cd00130">
    <property type="entry name" value="PAS"/>
    <property type="match status" value="1"/>
</dbReference>
<feature type="domain" description="PAC" evidence="4">
    <location>
        <begin position="351"/>
        <end position="403"/>
    </location>
</feature>
<dbReference type="Pfam" id="PF00563">
    <property type="entry name" value="EAL"/>
    <property type="match status" value="1"/>
</dbReference>
<dbReference type="InterPro" id="IPR035965">
    <property type="entry name" value="PAS-like_dom_sf"/>
</dbReference>
<dbReference type="PROSITE" id="PS50110">
    <property type="entry name" value="RESPONSE_REGULATORY"/>
    <property type="match status" value="1"/>
</dbReference>
<evidence type="ECO:0000259" key="5">
    <source>
        <dbReference type="PROSITE" id="PS50883"/>
    </source>
</evidence>
<dbReference type="FunFam" id="3.30.70.270:FF:000001">
    <property type="entry name" value="Diguanylate cyclase domain protein"/>
    <property type="match status" value="1"/>
</dbReference>
<dbReference type="SMART" id="SM00267">
    <property type="entry name" value="GGDEF"/>
    <property type="match status" value="1"/>
</dbReference>
<evidence type="ECO:0000313" key="8">
    <source>
        <dbReference type="Proteomes" id="UP000235916"/>
    </source>
</evidence>
<dbReference type="Gene3D" id="3.30.70.270">
    <property type="match status" value="1"/>
</dbReference>
<dbReference type="PROSITE" id="PS50887">
    <property type="entry name" value="GGDEF"/>
    <property type="match status" value="1"/>
</dbReference>
<dbReference type="SUPFAM" id="SSF55073">
    <property type="entry name" value="Nucleotide cyclase"/>
    <property type="match status" value="1"/>
</dbReference>
<name>A0A2N8KVG1_9BURK</name>
<dbReference type="SUPFAM" id="SSF55785">
    <property type="entry name" value="PYP-like sensor domain (PAS domain)"/>
    <property type="match status" value="1"/>
</dbReference>
<dbReference type="OrthoDB" id="9813903at2"/>
<dbReference type="InterPro" id="IPR029787">
    <property type="entry name" value="Nucleotide_cyclase"/>
</dbReference>
<dbReference type="GO" id="GO:0000160">
    <property type="term" value="P:phosphorelay signal transduction system"/>
    <property type="evidence" value="ECO:0007669"/>
    <property type="project" value="InterPro"/>
</dbReference>
<dbReference type="Gene3D" id="3.30.450.20">
    <property type="entry name" value="PAS domain"/>
    <property type="match status" value="1"/>
</dbReference>
<comment type="caution">
    <text evidence="7">The sequence shown here is derived from an EMBL/GenBank/DDBJ whole genome shotgun (WGS) entry which is preliminary data.</text>
</comment>
<dbReference type="Pfam" id="PF00990">
    <property type="entry name" value="GGDEF"/>
    <property type="match status" value="1"/>
</dbReference>
<dbReference type="InterPro" id="IPR000700">
    <property type="entry name" value="PAS-assoc_C"/>
</dbReference>
<feature type="domain" description="PAS" evidence="3">
    <location>
        <begin position="268"/>
        <end position="319"/>
    </location>
</feature>
<dbReference type="InterPro" id="IPR001789">
    <property type="entry name" value="Sig_transdc_resp-reg_receiver"/>
</dbReference>
<dbReference type="NCBIfam" id="TIGR00229">
    <property type="entry name" value="sensory_box"/>
    <property type="match status" value="1"/>
</dbReference>
<dbReference type="Pfam" id="PF00072">
    <property type="entry name" value="Response_reg"/>
    <property type="match status" value="1"/>
</dbReference>
<dbReference type="SUPFAM" id="SSF52172">
    <property type="entry name" value="CheY-like"/>
    <property type="match status" value="1"/>
</dbReference>
<dbReference type="AlphaFoldDB" id="A0A2N8KVG1"/>
<proteinExistence type="predicted"/>
<dbReference type="InterPro" id="IPR001633">
    <property type="entry name" value="EAL_dom"/>
</dbReference>
<dbReference type="CDD" id="cd01949">
    <property type="entry name" value="GGDEF"/>
    <property type="match status" value="1"/>
</dbReference>
<sequence>MNELLNPPPPSPPTPTPRLARIQIVEDERIVALDLKQDLESLGYIVNGVAASEQRALELARSDRPDLVLMDINLGKGGDGTRAAQTLISQLRIPVVYLTAYAEPATLERAGLTAPYGYLLKPFELRELNATIRMALARREVERQAERAEQRYRLALDAAQLGVMEFHPESDQIELNGHVDPLQLSTARGFALSRQAFMACIELSAREQLAALLQPGGSAHCVTRWKPAQEPPTWLEIRACHFSEGVPGDGKIIGVFRDISVQLETEAQLRRAAVVFESAADAIVILDTQHRVRAINPSFTQMTGWTLEQVLGQDVRSFLPAQRQNDQAPFHAGANYTSTDEEGSSARAAVWHGETMCRHRDGRLFPAWQHLAPVLDAQGRLSHQVLTFTDISALRRAETQIQHLAYHDALTGLGNRHHLEVCLRHFIGNEGQRDREPARFALLFMDLDGFKTINDTLGHGVGDELLIQIARRLELCLRRSDVSVRLGGDEFIILLSDIHRTDDATTLAEKLLAQIRLPVELAGRDPVSVSASVGIAQFPEHGRSADALIQAADAAMYEAKSAGRNRYEVFSARLSDKAVARLQIEQGLRRARLGQELMLHWQPIVDMARQRVIGAEALMRWQHPELGAISPDRFIPVAEDIGLIEDFGRWALDQACRLGVRWLASGRPLERLAVNISARQLQRPGFVDLVAEALKRHGLPPACLELEITESTLQSVDSGRVILGELRRLGVKLAIDDFGTGFSSLSLLKHFPLDRLKIDKSFVRDLEREGHDLAIVRAIVALASTLGLELTAEGVETQAQREVLLKLGVSDAQGWLYSRALPEADLLSLRESLAPNAAGSA</sequence>
<evidence type="ECO:0000259" key="4">
    <source>
        <dbReference type="PROSITE" id="PS50113"/>
    </source>
</evidence>
<reference evidence="7 8" key="1">
    <citation type="submission" date="2018-01" db="EMBL/GenBank/DDBJ databases">
        <title>Draft genome sequence of Paucibacter aquatile CR182 isolated from freshwater of the Nakdong River.</title>
        <authorList>
            <person name="Choi A."/>
            <person name="Chung E.J."/>
        </authorList>
    </citation>
    <scope>NUCLEOTIDE SEQUENCE [LARGE SCALE GENOMIC DNA]</scope>
    <source>
        <strain evidence="7 8">CR182</strain>
    </source>
</reference>
<keyword evidence="1" id="KW-0597">Phosphoprotein</keyword>
<dbReference type="InterPro" id="IPR052155">
    <property type="entry name" value="Biofilm_reg_signaling"/>
</dbReference>
<dbReference type="PROSITE" id="PS50883">
    <property type="entry name" value="EAL"/>
    <property type="match status" value="1"/>
</dbReference>
<feature type="domain" description="Response regulatory" evidence="2">
    <location>
        <begin position="21"/>
        <end position="136"/>
    </location>
</feature>
<organism evidence="7 8">
    <name type="scientific">Kinneretia aquatilis</name>
    <dbReference type="NCBI Taxonomy" id="2070761"/>
    <lineage>
        <taxon>Bacteria</taxon>
        <taxon>Pseudomonadati</taxon>
        <taxon>Pseudomonadota</taxon>
        <taxon>Betaproteobacteria</taxon>
        <taxon>Burkholderiales</taxon>
        <taxon>Sphaerotilaceae</taxon>
        <taxon>Roseateles</taxon>
    </lineage>
</organism>
<feature type="domain" description="GGDEF" evidence="6">
    <location>
        <begin position="438"/>
        <end position="572"/>
    </location>
</feature>
<dbReference type="CDD" id="cd01948">
    <property type="entry name" value="EAL"/>
    <property type="match status" value="1"/>
</dbReference>
<dbReference type="InterPro" id="IPR000160">
    <property type="entry name" value="GGDEF_dom"/>
</dbReference>
<dbReference type="GO" id="GO:0003824">
    <property type="term" value="F:catalytic activity"/>
    <property type="evidence" value="ECO:0007669"/>
    <property type="project" value="UniProtKB-ARBA"/>
</dbReference>
<dbReference type="SMART" id="SM00091">
    <property type="entry name" value="PAS"/>
    <property type="match status" value="1"/>
</dbReference>
<dbReference type="PROSITE" id="PS50112">
    <property type="entry name" value="PAS"/>
    <property type="match status" value="1"/>
</dbReference>
<evidence type="ECO:0000256" key="1">
    <source>
        <dbReference type="PROSITE-ProRule" id="PRU00169"/>
    </source>
</evidence>
<dbReference type="InterPro" id="IPR043128">
    <property type="entry name" value="Rev_trsase/Diguanyl_cyclase"/>
</dbReference>
<protein>
    <submittedName>
        <fullName evidence="7">Diguanylate phosphodiesterase</fullName>
    </submittedName>
</protein>
<dbReference type="PANTHER" id="PTHR44757">
    <property type="entry name" value="DIGUANYLATE CYCLASE DGCP"/>
    <property type="match status" value="1"/>
</dbReference>
<dbReference type="CDD" id="cd17534">
    <property type="entry name" value="REC_DC-like"/>
    <property type="match status" value="1"/>
</dbReference>
<dbReference type="NCBIfam" id="TIGR00254">
    <property type="entry name" value="GGDEF"/>
    <property type="match status" value="1"/>
</dbReference>
<dbReference type="InterPro" id="IPR011006">
    <property type="entry name" value="CheY-like_superfamily"/>
</dbReference>
<evidence type="ECO:0000259" key="3">
    <source>
        <dbReference type="PROSITE" id="PS50112"/>
    </source>
</evidence>
<dbReference type="Gene3D" id="3.20.20.450">
    <property type="entry name" value="EAL domain"/>
    <property type="match status" value="1"/>
</dbReference>
<dbReference type="Pfam" id="PF13426">
    <property type="entry name" value="PAS_9"/>
    <property type="match status" value="1"/>
</dbReference>
<dbReference type="PROSITE" id="PS50113">
    <property type="entry name" value="PAC"/>
    <property type="match status" value="1"/>
</dbReference>
<evidence type="ECO:0000259" key="2">
    <source>
        <dbReference type="PROSITE" id="PS50110"/>
    </source>
</evidence>
<accession>A0A2N8KVG1</accession>
<feature type="domain" description="EAL" evidence="5">
    <location>
        <begin position="581"/>
        <end position="834"/>
    </location>
</feature>
<dbReference type="InterPro" id="IPR000014">
    <property type="entry name" value="PAS"/>
</dbReference>
<dbReference type="Gene3D" id="3.40.50.2300">
    <property type="match status" value="1"/>
</dbReference>
<evidence type="ECO:0000259" key="6">
    <source>
        <dbReference type="PROSITE" id="PS50887"/>
    </source>
</evidence>
<dbReference type="EMBL" id="POSP01000003">
    <property type="protein sequence ID" value="PND37449.1"/>
    <property type="molecule type" value="Genomic_DNA"/>
</dbReference>